<comment type="caution">
    <text evidence="12">The sequence shown here is derived from an EMBL/GenBank/DDBJ whole genome shotgun (WGS) entry which is preliminary data.</text>
</comment>
<feature type="transmembrane region" description="Helical" evidence="10">
    <location>
        <begin position="121"/>
        <end position="145"/>
    </location>
</feature>
<feature type="transmembrane region" description="Helical" evidence="10">
    <location>
        <begin position="187"/>
        <end position="210"/>
    </location>
</feature>
<feature type="transmembrane region" description="Helical" evidence="10">
    <location>
        <begin position="308"/>
        <end position="338"/>
    </location>
</feature>
<keyword evidence="9" id="KW-0739">Sodium transport</keyword>
<evidence type="ECO:0000256" key="2">
    <source>
        <dbReference type="ARBA" id="ARBA00022448"/>
    </source>
</evidence>
<feature type="transmembrane region" description="Helical" evidence="10">
    <location>
        <begin position="350"/>
        <end position="370"/>
    </location>
</feature>
<evidence type="ECO:0000256" key="10">
    <source>
        <dbReference type="SAM" id="Phobius"/>
    </source>
</evidence>
<keyword evidence="2" id="KW-0813">Transport</keyword>
<feature type="transmembrane region" description="Helical" evidence="10">
    <location>
        <begin position="31"/>
        <end position="50"/>
    </location>
</feature>
<evidence type="ECO:0000256" key="3">
    <source>
        <dbReference type="ARBA" id="ARBA00022475"/>
    </source>
</evidence>
<keyword evidence="4 10" id="KW-0812">Transmembrane</keyword>
<evidence type="ECO:0000313" key="13">
    <source>
        <dbReference type="Proteomes" id="UP001290861"/>
    </source>
</evidence>
<protein>
    <submittedName>
        <fullName evidence="12">Cation:proton antiporter</fullName>
    </submittedName>
</protein>
<keyword evidence="5 10" id="KW-1133">Transmembrane helix</keyword>
<feature type="transmembrane region" description="Helical" evidence="10">
    <location>
        <begin position="6"/>
        <end position="24"/>
    </location>
</feature>
<dbReference type="PANTHER" id="PTHR10110">
    <property type="entry name" value="SODIUM/HYDROGEN EXCHANGER"/>
    <property type="match status" value="1"/>
</dbReference>
<feature type="transmembrane region" description="Helical" evidence="10">
    <location>
        <begin position="86"/>
        <end position="109"/>
    </location>
</feature>
<dbReference type="InterPro" id="IPR006153">
    <property type="entry name" value="Cation/H_exchanger_TM"/>
</dbReference>
<feature type="transmembrane region" description="Helical" evidence="10">
    <location>
        <begin position="56"/>
        <end position="74"/>
    </location>
</feature>
<evidence type="ECO:0000256" key="9">
    <source>
        <dbReference type="ARBA" id="ARBA00023201"/>
    </source>
</evidence>
<evidence type="ECO:0000313" key="12">
    <source>
        <dbReference type="EMBL" id="MDZ8120121.1"/>
    </source>
</evidence>
<name>A0ABU5N196_9BACT</name>
<evidence type="ECO:0000256" key="1">
    <source>
        <dbReference type="ARBA" id="ARBA00004651"/>
    </source>
</evidence>
<evidence type="ECO:0000256" key="8">
    <source>
        <dbReference type="ARBA" id="ARBA00023136"/>
    </source>
</evidence>
<dbReference type="EMBL" id="JARVCO010000012">
    <property type="protein sequence ID" value="MDZ8120121.1"/>
    <property type="molecule type" value="Genomic_DNA"/>
</dbReference>
<keyword evidence="7" id="KW-0406">Ion transport</keyword>
<reference evidence="12 13" key="1">
    <citation type="journal article" date="2024" name="Appl. Environ. Microbiol.">
        <title>Pontiella agarivorans sp. nov., a novel marine anaerobic bacterium capable of degrading macroalgal polysaccharides and fixing nitrogen.</title>
        <authorList>
            <person name="Liu N."/>
            <person name="Kivenson V."/>
            <person name="Peng X."/>
            <person name="Cui Z."/>
            <person name="Lankiewicz T.S."/>
            <person name="Gosselin K.M."/>
            <person name="English C.J."/>
            <person name="Blair E.M."/>
            <person name="O'Malley M.A."/>
            <person name="Valentine D.L."/>
        </authorList>
    </citation>
    <scope>NUCLEOTIDE SEQUENCE [LARGE SCALE GENOMIC DNA]</scope>
    <source>
        <strain evidence="12 13">NLcol2</strain>
    </source>
</reference>
<feature type="transmembrane region" description="Helical" evidence="10">
    <location>
        <begin position="282"/>
        <end position="302"/>
    </location>
</feature>
<accession>A0ABU5N196</accession>
<dbReference type="InterPro" id="IPR018422">
    <property type="entry name" value="Cation/H_exchanger_CPA1"/>
</dbReference>
<dbReference type="Proteomes" id="UP001290861">
    <property type="component" value="Unassembled WGS sequence"/>
</dbReference>
<feature type="transmembrane region" description="Helical" evidence="10">
    <location>
        <begin position="376"/>
        <end position="397"/>
    </location>
</feature>
<proteinExistence type="predicted"/>
<evidence type="ECO:0000256" key="5">
    <source>
        <dbReference type="ARBA" id="ARBA00022989"/>
    </source>
</evidence>
<keyword evidence="8 10" id="KW-0472">Membrane</keyword>
<keyword evidence="6" id="KW-0915">Sodium</keyword>
<evidence type="ECO:0000256" key="6">
    <source>
        <dbReference type="ARBA" id="ARBA00023053"/>
    </source>
</evidence>
<dbReference type="PANTHER" id="PTHR10110:SF86">
    <property type="entry name" value="SODIUM_HYDROGEN EXCHANGER 7"/>
    <property type="match status" value="1"/>
</dbReference>
<keyword evidence="3" id="KW-1003">Cell membrane</keyword>
<feature type="transmembrane region" description="Helical" evidence="10">
    <location>
        <begin position="222"/>
        <end position="239"/>
    </location>
</feature>
<evidence type="ECO:0000256" key="4">
    <source>
        <dbReference type="ARBA" id="ARBA00022692"/>
    </source>
</evidence>
<dbReference type="RefSeq" id="WP_322609896.1">
    <property type="nucleotide sequence ID" value="NZ_JARVCO010000012.1"/>
</dbReference>
<gene>
    <name evidence="12" type="ORF">P9H32_15930</name>
</gene>
<feature type="transmembrane region" description="Helical" evidence="10">
    <location>
        <begin position="157"/>
        <end position="175"/>
    </location>
</feature>
<dbReference type="Gene3D" id="6.10.140.1330">
    <property type="match status" value="1"/>
</dbReference>
<comment type="subcellular location">
    <subcellularLocation>
        <location evidence="1">Cell membrane</location>
        <topology evidence="1">Multi-pass membrane protein</topology>
    </subcellularLocation>
</comment>
<evidence type="ECO:0000256" key="7">
    <source>
        <dbReference type="ARBA" id="ARBA00023065"/>
    </source>
</evidence>
<organism evidence="12 13">
    <name type="scientific">Pontiella agarivorans</name>
    <dbReference type="NCBI Taxonomy" id="3038953"/>
    <lineage>
        <taxon>Bacteria</taxon>
        <taxon>Pseudomonadati</taxon>
        <taxon>Kiritimatiellota</taxon>
        <taxon>Kiritimatiellia</taxon>
        <taxon>Kiritimatiellales</taxon>
        <taxon>Pontiellaceae</taxon>
        <taxon>Pontiella</taxon>
    </lineage>
</organism>
<sequence>MGVESHLVFVCIFLIGLCATSHYFRKSPLPIVCWIVLFGIIYGFLQEHLITQLPRIFLNPDVILYLILPVLIFDSTRKLRLKEAEAVVWPATVLATLGILVSMFVMAMPLLVFTKIPGMDLLLFCGIMSATDPVAVSAIFRVFPVPEKLKMLVEGESLLNDGTTVILFSLLYTRVIEGHDLIFADGVMQFVLSVSAALLLGVTAGAGCVLLMRSWRALKDHFIAPLLPLIAVYLVFCAAQGGFDVSGVIAVMAATLTMERMVRKIPRAEMPNHMDTRFYKGFWDFLSELANSILFFILGAEIGSHTDAFQWSLILISLVALLFSRSVVIYGFGVLFSVFRFRLPLSWMHVLNLGGLKGALSVALILMLPVDYRFRNVFLHTALVLSIFTLVVNILVVRGYLKKADLNVAG</sequence>
<keyword evidence="13" id="KW-1185">Reference proteome</keyword>
<dbReference type="Pfam" id="PF00999">
    <property type="entry name" value="Na_H_Exchanger"/>
    <property type="match status" value="1"/>
</dbReference>
<feature type="domain" description="Cation/H+ exchanger transmembrane" evidence="11">
    <location>
        <begin position="17"/>
        <end position="401"/>
    </location>
</feature>
<evidence type="ECO:0000259" key="11">
    <source>
        <dbReference type="Pfam" id="PF00999"/>
    </source>
</evidence>